<evidence type="ECO:0000256" key="2">
    <source>
        <dbReference type="ARBA" id="ARBA00023239"/>
    </source>
</evidence>
<dbReference type="PANTHER" id="PTHR22789:SF0">
    <property type="entry name" value="3-OXO-TETRONATE 4-PHOSPHATE DECARBOXYLASE-RELATED"/>
    <property type="match status" value="1"/>
</dbReference>
<evidence type="ECO:0000313" key="5">
    <source>
        <dbReference type="Proteomes" id="UP000708576"/>
    </source>
</evidence>
<keyword evidence="2" id="KW-0456">Lyase</keyword>
<dbReference type="InterPro" id="IPR001303">
    <property type="entry name" value="Aldolase_II/adducin_N"/>
</dbReference>
<evidence type="ECO:0000259" key="3">
    <source>
        <dbReference type="SMART" id="SM01007"/>
    </source>
</evidence>
<protein>
    <submittedName>
        <fullName evidence="4">Class II aldolase</fullName>
    </submittedName>
</protein>
<gene>
    <name evidence="4" type="ORF">KEM10_07430</name>
</gene>
<dbReference type="SMART" id="SM01007">
    <property type="entry name" value="Aldolase_II"/>
    <property type="match status" value="1"/>
</dbReference>
<accession>A0ABS5JTF5</accession>
<dbReference type="InterPro" id="IPR050197">
    <property type="entry name" value="Aldolase_class_II_sugar_metab"/>
</dbReference>
<dbReference type="EMBL" id="JAGUCO010000003">
    <property type="protein sequence ID" value="MBS2098108.1"/>
    <property type="molecule type" value="Genomic_DNA"/>
</dbReference>
<proteinExistence type="predicted"/>
<dbReference type="Pfam" id="PF00596">
    <property type="entry name" value="Aldolase_II"/>
    <property type="match status" value="1"/>
</dbReference>
<dbReference type="Proteomes" id="UP000708576">
    <property type="component" value="Unassembled WGS sequence"/>
</dbReference>
<feature type="domain" description="Class II aldolase/adducin N-terminal" evidence="3">
    <location>
        <begin position="7"/>
        <end position="206"/>
    </location>
</feature>
<dbReference type="PANTHER" id="PTHR22789">
    <property type="entry name" value="FUCULOSE PHOSPHATE ALDOLASE"/>
    <property type="match status" value="1"/>
</dbReference>
<keyword evidence="1" id="KW-0479">Metal-binding</keyword>
<evidence type="ECO:0000313" key="4">
    <source>
        <dbReference type="EMBL" id="MBS2098108.1"/>
    </source>
</evidence>
<name>A0ABS5JTF5_9BACT</name>
<comment type="caution">
    <text evidence="4">The sequence shown here is derived from an EMBL/GenBank/DDBJ whole genome shotgun (WGS) entry which is preliminary data.</text>
</comment>
<dbReference type="RefSeq" id="WP_212215347.1">
    <property type="nucleotide sequence ID" value="NZ_JAGUCO010000003.1"/>
</dbReference>
<organism evidence="4 5">
    <name type="scientific">Carboxylicivirga linearis</name>
    <dbReference type="NCBI Taxonomy" id="1628157"/>
    <lineage>
        <taxon>Bacteria</taxon>
        <taxon>Pseudomonadati</taxon>
        <taxon>Bacteroidota</taxon>
        <taxon>Bacteroidia</taxon>
        <taxon>Marinilabiliales</taxon>
        <taxon>Marinilabiliaceae</taxon>
        <taxon>Carboxylicivirga</taxon>
    </lineage>
</organism>
<reference evidence="4 5" key="1">
    <citation type="journal article" date="2015" name="Int. J. Syst. Evol. Microbiol.">
        <title>Carboxylicivirga linearis sp. nov., isolated from a sea cucumber culture pond.</title>
        <authorList>
            <person name="Wang F.Q."/>
            <person name="Zhou Y.X."/>
            <person name="Lin X.Z."/>
            <person name="Chen G.J."/>
            <person name="Du Z.J."/>
        </authorList>
    </citation>
    <scope>NUCLEOTIDE SEQUENCE [LARGE SCALE GENOMIC DNA]</scope>
    <source>
        <strain evidence="4 5">FB218</strain>
    </source>
</reference>
<sequence length="367" mass="41252">MNPSLNDLIEISQQYGKNPLYVIAGGGNTSYKDEEKLWIKASGTSLAVIEEDGFVCLSRSKLKTIAEKSYSTDSSKREEEVKNDLHAAILFPVDKRPSVETSMHEVIDYAYVVHTHPTLVNALMCSVNAKEKCAELFPDALFIEYTDPGYVLFKKVYNRINDYKAEKGESPKVIFLENHGIFVAANNVDEVNTIYDNVNEVLLAQIEEELPFSNALEVMDFDLNAIKSVVDPASQMIVKFFSSDLIQYFVNDEQMFQKVAAAYTPDNIVYAKAYYPFLQSEENADVLKEFIAQKGYAPKVIAIKGKGIVIAEESEKSVATVLEVFTDMLKIGFYASGFGGPKSMTAEQIAFIDNWEVENYRRKMAKK</sequence>
<keyword evidence="5" id="KW-1185">Reference proteome</keyword>
<dbReference type="InterPro" id="IPR036409">
    <property type="entry name" value="Aldolase_II/adducin_N_sf"/>
</dbReference>
<evidence type="ECO:0000256" key="1">
    <source>
        <dbReference type="ARBA" id="ARBA00022723"/>
    </source>
</evidence>
<dbReference type="SUPFAM" id="SSF53639">
    <property type="entry name" value="AraD/HMP-PK domain-like"/>
    <property type="match status" value="1"/>
</dbReference>
<dbReference type="Gene3D" id="3.40.225.10">
    <property type="entry name" value="Class II aldolase/adducin N-terminal domain"/>
    <property type="match status" value="1"/>
</dbReference>